<dbReference type="EMBL" id="BART01006455">
    <property type="protein sequence ID" value="GAG63893.1"/>
    <property type="molecule type" value="Genomic_DNA"/>
</dbReference>
<gene>
    <name evidence="1" type="ORF">S01H4_14728</name>
</gene>
<name>X0ZTX5_9ZZZZ</name>
<dbReference type="AlphaFoldDB" id="X0ZTX5"/>
<proteinExistence type="predicted"/>
<feature type="non-terminal residue" evidence="1">
    <location>
        <position position="1"/>
    </location>
</feature>
<accession>X0ZTX5</accession>
<reference evidence="1" key="1">
    <citation type="journal article" date="2014" name="Front. Microbiol.">
        <title>High frequency of phylogenetically diverse reductive dehalogenase-homologous genes in deep subseafloor sedimentary metagenomes.</title>
        <authorList>
            <person name="Kawai M."/>
            <person name="Futagami T."/>
            <person name="Toyoda A."/>
            <person name="Takaki Y."/>
            <person name="Nishi S."/>
            <person name="Hori S."/>
            <person name="Arai W."/>
            <person name="Tsubouchi T."/>
            <person name="Morono Y."/>
            <person name="Uchiyama I."/>
            <person name="Ito T."/>
            <person name="Fujiyama A."/>
            <person name="Inagaki F."/>
            <person name="Takami H."/>
        </authorList>
    </citation>
    <scope>NUCLEOTIDE SEQUENCE</scope>
    <source>
        <strain evidence="1">Expedition CK06-06</strain>
    </source>
</reference>
<comment type="caution">
    <text evidence="1">The sequence shown here is derived from an EMBL/GenBank/DDBJ whole genome shotgun (WGS) entry which is preliminary data.</text>
</comment>
<evidence type="ECO:0000313" key="1">
    <source>
        <dbReference type="EMBL" id="GAG63893.1"/>
    </source>
</evidence>
<sequence>GVGTDVSSYDGNRTINLDATNPSLTIISPNLSNNYERILNNISFNYTITDSNIESCWFNYGNLTNHTLNCTEGNYTFTLEQNKYNLTLYANDTFGNSANQFREWNYTLLFLNETYDAIALAGTISPFRTSYETFGTPITLAYLYYNSVNNLATISSSGTIYTLFRNNTAPTPSIKTNYTWAWNITSGNGFYHLTSLKNQTINTMNLTQDCTDNYYIYNFTLRDEGTQAEINETSHNSSIKISAQLFNQDRTTTLLNYSHEFDKVNPAAICIGDNLTSGGVYSLDTQIQYSAVGYSKELYHIERAVLNSTSLYKNISLYDLKTADTQRFRLLVRDSSYLPLENALIQIERKYIENGTYLISEIPKTDGSGITSAALELDDVIYNFRIYKDGSLINSFNDVIAICQTPLVSSCEIDFNNFQTSITIPNYEEGEDFNYTLDYNSTSDIISSMFVIPSGSPAPLPNIFLYGRCWSSIVSK</sequence>
<organism evidence="1">
    <name type="scientific">marine sediment metagenome</name>
    <dbReference type="NCBI Taxonomy" id="412755"/>
    <lineage>
        <taxon>unclassified sequences</taxon>
        <taxon>metagenomes</taxon>
        <taxon>ecological metagenomes</taxon>
    </lineage>
</organism>
<protein>
    <submittedName>
        <fullName evidence="1">Uncharacterized protein</fullName>
    </submittedName>
</protein>